<keyword evidence="10" id="KW-0966">Cell projection</keyword>
<protein>
    <recommendedName>
        <fullName evidence="3">Flagellar motor switch protein FliN</fullName>
    </recommendedName>
</protein>
<keyword evidence="6" id="KW-0283">Flagellar rotation</keyword>
<keyword evidence="10" id="KW-0282">Flagellum</keyword>
<organism evidence="10 11">
    <name type="scientific">Desulfonatronum thiosulfatophilum</name>
    <dbReference type="NCBI Taxonomy" id="617002"/>
    <lineage>
        <taxon>Bacteria</taxon>
        <taxon>Pseudomonadati</taxon>
        <taxon>Thermodesulfobacteriota</taxon>
        <taxon>Desulfovibrionia</taxon>
        <taxon>Desulfovibrionales</taxon>
        <taxon>Desulfonatronaceae</taxon>
        <taxon>Desulfonatronum</taxon>
    </lineage>
</organism>
<dbReference type="Proteomes" id="UP000198771">
    <property type="component" value="Unassembled WGS sequence"/>
</dbReference>
<dbReference type="OrthoDB" id="9773459at2"/>
<dbReference type="Pfam" id="PF01052">
    <property type="entry name" value="FliMN_C"/>
    <property type="match status" value="1"/>
</dbReference>
<feature type="domain" description="Flagellar motor switch protein FliN-like C-terminal" evidence="9">
    <location>
        <begin position="105"/>
        <end position="174"/>
    </location>
</feature>
<keyword evidence="11" id="KW-1185">Reference proteome</keyword>
<dbReference type="PANTHER" id="PTHR43484:SF1">
    <property type="entry name" value="FLAGELLAR MOTOR SWITCH PROTEIN FLIN"/>
    <property type="match status" value="1"/>
</dbReference>
<dbReference type="InterPro" id="IPR001172">
    <property type="entry name" value="FliN_T3SS_HrcQb"/>
</dbReference>
<dbReference type="GO" id="GO:0009425">
    <property type="term" value="C:bacterial-type flagellum basal body"/>
    <property type="evidence" value="ECO:0007669"/>
    <property type="project" value="InterPro"/>
</dbReference>
<dbReference type="SUPFAM" id="SSF101801">
    <property type="entry name" value="Surface presentation of antigens (SPOA)"/>
    <property type="match status" value="1"/>
</dbReference>
<sequence>MSTDQDKLAEEWAKALEEMDQGDEPEDPFEAASRAAGKESGDQSQDQEDLADEWAKALAVEEENQLKKEKQQKSFAAKTKEPNFKDLTSQAKAPKEKTKRDLDFILDIPLDVSAELGRTKLLINELLQLGQGSVVELNKLAGEPLEIFVNGKLVARGEAVVINEKFGVRLTDIISPIERVKQLA</sequence>
<dbReference type="GO" id="GO:0071973">
    <property type="term" value="P:bacterial-type flagellum-dependent cell motility"/>
    <property type="evidence" value="ECO:0007669"/>
    <property type="project" value="InterPro"/>
</dbReference>
<dbReference type="STRING" id="617002.SAMN05660653_02696"/>
<keyword evidence="5" id="KW-0145">Chemotaxis</keyword>
<dbReference type="EMBL" id="FMXO01000016">
    <property type="protein sequence ID" value="SDB54022.1"/>
    <property type="molecule type" value="Genomic_DNA"/>
</dbReference>
<dbReference type="InterPro" id="IPR001543">
    <property type="entry name" value="FliN-like_C"/>
</dbReference>
<feature type="compositionally biased region" description="Acidic residues" evidence="8">
    <location>
        <begin position="18"/>
        <end position="29"/>
    </location>
</feature>
<evidence type="ECO:0000256" key="2">
    <source>
        <dbReference type="ARBA" id="ARBA00009226"/>
    </source>
</evidence>
<evidence type="ECO:0000259" key="9">
    <source>
        <dbReference type="Pfam" id="PF01052"/>
    </source>
</evidence>
<dbReference type="GO" id="GO:0006935">
    <property type="term" value="P:chemotaxis"/>
    <property type="evidence" value="ECO:0007669"/>
    <property type="project" value="UniProtKB-KW"/>
</dbReference>
<reference evidence="10 11" key="1">
    <citation type="submission" date="2016-10" db="EMBL/GenBank/DDBJ databases">
        <authorList>
            <person name="de Groot N.N."/>
        </authorList>
    </citation>
    <scope>NUCLEOTIDE SEQUENCE [LARGE SCALE GENOMIC DNA]</scope>
    <source>
        <strain evidence="10 11">ASO4-2</strain>
    </source>
</reference>
<evidence type="ECO:0000256" key="8">
    <source>
        <dbReference type="SAM" id="MobiDB-lite"/>
    </source>
</evidence>
<keyword evidence="4" id="KW-1003">Cell membrane</keyword>
<evidence type="ECO:0000256" key="3">
    <source>
        <dbReference type="ARBA" id="ARBA00021897"/>
    </source>
</evidence>
<evidence type="ECO:0000256" key="1">
    <source>
        <dbReference type="ARBA" id="ARBA00004413"/>
    </source>
</evidence>
<evidence type="ECO:0000256" key="4">
    <source>
        <dbReference type="ARBA" id="ARBA00022475"/>
    </source>
</evidence>
<comment type="subcellular location">
    <subcellularLocation>
        <location evidence="1">Cell membrane</location>
        <topology evidence="1">Peripheral membrane protein</topology>
        <orientation evidence="1">Cytoplasmic side</orientation>
    </subcellularLocation>
</comment>
<evidence type="ECO:0000256" key="7">
    <source>
        <dbReference type="ARBA" id="ARBA00023136"/>
    </source>
</evidence>
<feature type="region of interest" description="Disordered" evidence="8">
    <location>
        <begin position="1"/>
        <end position="94"/>
    </location>
</feature>
<evidence type="ECO:0000256" key="5">
    <source>
        <dbReference type="ARBA" id="ARBA00022500"/>
    </source>
</evidence>
<evidence type="ECO:0000256" key="6">
    <source>
        <dbReference type="ARBA" id="ARBA00022779"/>
    </source>
</evidence>
<dbReference type="NCBIfam" id="TIGR02480">
    <property type="entry name" value="fliN"/>
    <property type="match status" value="1"/>
</dbReference>
<dbReference type="InterPro" id="IPR036429">
    <property type="entry name" value="SpoA-like_sf"/>
</dbReference>
<dbReference type="PANTHER" id="PTHR43484">
    <property type="match status" value="1"/>
</dbReference>
<dbReference type="Gene3D" id="2.30.330.10">
    <property type="entry name" value="SpoA-like"/>
    <property type="match status" value="1"/>
</dbReference>
<keyword evidence="10" id="KW-0969">Cilium</keyword>
<name>A0A1G6E9K9_9BACT</name>
<dbReference type="InterPro" id="IPR012826">
    <property type="entry name" value="FliN"/>
</dbReference>
<feature type="compositionally biased region" description="Basic and acidic residues" evidence="8">
    <location>
        <begin position="64"/>
        <end position="84"/>
    </location>
</feature>
<keyword evidence="7" id="KW-0472">Membrane</keyword>
<evidence type="ECO:0000313" key="11">
    <source>
        <dbReference type="Proteomes" id="UP000198771"/>
    </source>
</evidence>
<accession>A0A1G6E9K9</accession>
<gene>
    <name evidence="10" type="ORF">SAMN05660653_02696</name>
</gene>
<dbReference type="RefSeq" id="WP_092122851.1">
    <property type="nucleotide sequence ID" value="NZ_FMXO01000016.1"/>
</dbReference>
<feature type="compositionally biased region" description="Basic and acidic residues" evidence="8">
    <location>
        <begin position="1"/>
        <end position="17"/>
    </location>
</feature>
<dbReference type="GO" id="GO:0005886">
    <property type="term" value="C:plasma membrane"/>
    <property type="evidence" value="ECO:0007669"/>
    <property type="project" value="UniProtKB-SubCell"/>
</dbReference>
<evidence type="ECO:0000313" key="10">
    <source>
        <dbReference type="EMBL" id="SDB54022.1"/>
    </source>
</evidence>
<dbReference type="PRINTS" id="PR00956">
    <property type="entry name" value="FLGMOTORFLIN"/>
</dbReference>
<proteinExistence type="inferred from homology"/>
<dbReference type="GO" id="GO:0003774">
    <property type="term" value="F:cytoskeletal motor activity"/>
    <property type="evidence" value="ECO:0007669"/>
    <property type="project" value="InterPro"/>
</dbReference>
<dbReference type="AlphaFoldDB" id="A0A1G6E9K9"/>
<dbReference type="InterPro" id="IPR051469">
    <property type="entry name" value="FliN/MopA/SpaO"/>
</dbReference>
<comment type="similarity">
    <text evidence="2">Belongs to the FliN/MopA/SpaO family.</text>
</comment>